<dbReference type="SUPFAM" id="SSF56176">
    <property type="entry name" value="FAD-binding/transporter-associated domain-like"/>
    <property type="match status" value="1"/>
</dbReference>
<keyword evidence="5" id="KW-1185">Reference proteome</keyword>
<organism evidence="4 5">
    <name type="scientific">Periconia digitata</name>
    <dbReference type="NCBI Taxonomy" id="1303443"/>
    <lineage>
        <taxon>Eukaryota</taxon>
        <taxon>Fungi</taxon>
        <taxon>Dikarya</taxon>
        <taxon>Ascomycota</taxon>
        <taxon>Pezizomycotina</taxon>
        <taxon>Dothideomycetes</taxon>
        <taxon>Pleosporomycetidae</taxon>
        <taxon>Pleosporales</taxon>
        <taxon>Massarineae</taxon>
        <taxon>Periconiaceae</taxon>
        <taxon>Periconia</taxon>
    </lineage>
</organism>
<comment type="caution">
    <text evidence="4">The sequence shown here is derived from an EMBL/GenBank/DDBJ whole genome shotgun (WGS) entry which is preliminary data.</text>
</comment>
<dbReference type="InterPro" id="IPR012951">
    <property type="entry name" value="BBE"/>
</dbReference>
<evidence type="ECO:0000313" key="5">
    <source>
        <dbReference type="Proteomes" id="UP001152607"/>
    </source>
</evidence>
<evidence type="ECO:0000313" key="4">
    <source>
        <dbReference type="EMBL" id="CAI6297705.1"/>
    </source>
</evidence>
<protein>
    <recommendedName>
        <fullName evidence="3">FAD-binding PCMH-type domain-containing protein</fullName>
    </recommendedName>
</protein>
<dbReference type="InterPro" id="IPR016169">
    <property type="entry name" value="FAD-bd_PCMH_sub2"/>
</dbReference>
<dbReference type="Pfam" id="PF01565">
    <property type="entry name" value="FAD_binding_4"/>
    <property type="match status" value="1"/>
</dbReference>
<dbReference type="PROSITE" id="PS51387">
    <property type="entry name" value="FAD_PCMH"/>
    <property type="match status" value="1"/>
</dbReference>
<dbReference type="PANTHER" id="PTHR13878:SF91">
    <property type="entry name" value="FAD BINDING DOMAIN PROTEIN (AFU_ORTHOLOGUE AFUA_6G12070)-RELATED"/>
    <property type="match status" value="1"/>
</dbReference>
<dbReference type="GO" id="GO:0016491">
    <property type="term" value="F:oxidoreductase activity"/>
    <property type="evidence" value="ECO:0007669"/>
    <property type="project" value="UniProtKB-KW"/>
</dbReference>
<dbReference type="InterPro" id="IPR016166">
    <property type="entry name" value="FAD-bd_PCMH"/>
</dbReference>
<dbReference type="Gene3D" id="3.30.465.10">
    <property type="match status" value="1"/>
</dbReference>
<dbReference type="Gene3D" id="3.40.462.20">
    <property type="match status" value="1"/>
</dbReference>
<accession>A0A9W4U7Q5</accession>
<gene>
    <name evidence="4" type="ORF">PDIGIT_LOCUS2714</name>
</gene>
<evidence type="ECO:0000259" key="3">
    <source>
        <dbReference type="PROSITE" id="PS51387"/>
    </source>
</evidence>
<dbReference type="EMBL" id="CAOQHR010000002">
    <property type="protein sequence ID" value="CAI6297705.1"/>
    <property type="molecule type" value="Genomic_DNA"/>
</dbReference>
<dbReference type="InterPro" id="IPR036318">
    <property type="entry name" value="FAD-bd_PCMH-like_sf"/>
</dbReference>
<keyword evidence="2" id="KW-0560">Oxidoreductase</keyword>
<dbReference type="Proteomes" id="UP001152607">
    <property type="component" value="Unassembled WGS sequence"/>
</dbReference>
<dbReference type="Pfam" id="PF08031">
    <property type="entry name" value="BBE"/>
    <property type="match status" value="1"/>
</dbReference>
<dbReference type="OrthoDB" id="9983560at2759"/>
<evidence type="ECO:0000256" key="1">
    <source>
        <dbReference type="ARBA" id="ARBA00005466"/>
    </source>
</evidence>
<dbReference type="AlphaFoldDB" id="A0A9W4U7Q5"/>
<proteinExistence type="inferred from homology"/>
<evidence type="ECO:0000256" key="2">
    <source>
        <dbReference type="ARBA" id="ARBA00023002"/>
    </source>
</evidence>
<sequence length="647" mass="70222">MLDTPPLYFQVQVSTTIKIDNQQLKSTVFNIGHFSVIMMAFTKHQIGYLFFAAITIRPSHSEATPDQWKALNASVDGRLHVGVPVAEPCFNQYNTTIGNDIVGSQSLDKEACAQVAEGYHKDTYLSSQFGGYINSNWATCQKTAQGCSLDWLDPSNTSFLSTQVCHQGSVPSFYIDVRNVSDIRAGLEFARTTGTPLSIKNTGHDFQGRSSAPGSLAIWTHNIRPELQLTDNFVPDGCAQPVEGKAITFGAGQQFGELYEFGQNNNLTIIGGVSPTVGTAGGWISGGGHSQISNTFGMGVDNVLQIRTVLPNGTVVTANECQNQDMWFALRGGGGGTFGVNYEMTSRALPAMTLRVASVSMNTSNPEAISKFLTILIENASRWAAEGWSGHVYGGASYSDVSGFNLANPRLSLEEAKLSMEPVFEELSASLGSEVTLTASVTNYESYYKFFKEILVGAGPTVGIAVAYGGRLVPASQFEGAENRTILRDALLAAKALVTYPTRNTTDANVVHYGQPFLLLAVTPYNYPVTSANDTSSIHPSWRDSIWNVVTNLPFSNQADVDEIQRAFQGAHDANKVLLSAMPGSGSYSNEADLYEIDHTTAFWGEKNYDRLLSIKKSIDPDNLLTCWHCIGYDPNDARYGCYPSLD</sequence>
<name>A0A9W4U7Q5_9PLEO</name>
<feature type="domain" description="FAD-binding PCMH-type" evidence="3">
    <location>
        <begin position="167"/>
        <end position="351"/>
    </location>
</feature>
<dbReference type="InterPro" id="IPR050432">
    <property type="entry name" value="FAD-linked_Oxidoreductases_BP"/>
</dbReference>
<dbReference type="InterPro" id="IPR006094">
    <property type="entry name" value="Oxid_FAD_bind_N"/>
</dbReference>
<reference evidence="4" key="1">
    <citation type="submission" date="2023-01" db="EMBL/GenBank/DDBJ databases">
        <authorList>
            <person name="Van Ghelder C."/>
            <person name="Rancurel C."/>
        </authorList>
    </citation>
    <scope>NUCLEOTIDE SEQUENCE</scope>
    <source>
        <strain evidence="4">CNCM I-4278</strain>
    </source>
</reference>
<dbReference type="GO" id="GO:0071949">
    <property type="term" value="F:FAD binding"/>
    <property type="evidence" value="ECO:0007669"/>
    <property type="project" value="InterPro"/>
</dbReference>
<dbReference type="PANTHER" id="PTHR13878">
    <property type="entry name" value="GULONOLACTONE OXIDASE"/>
    <property type="match status" value="1"/>
</dbReference>
<comment type="similarity">
    <text evidence="1">Belongs to the oxygen-dependent FAD-linked oxidoreductase family.</text>
</comment>